<feature type="transmembrane region" description="Helical" evidence="12">
    <location>
        <begin position="41"/>
        <end position="60"/>
    </location>
</feature>
<comment type="caution">
    <text evidence="13">The sequence shown here is derived from an EMBL/GenBank/DDBJ whole genome shotgun (WGS) entry which is preliminary data.</text>
</comment>
<evidence type="ECO:0000256" key="11">
    <source>
        <dbReference type="ARBA" id="ARBA00023170"/>
    </source>
</evidence>
<dbReference type="Pfam" id="PF04281">
    <property type="entry name" value="Tom22"/>
    <property type="match status" value="1"/>
</dbReference>
<dbReference type="GO" id="GO:0005741">
    <property type="term" value="C:mitochondrial outer membrane"/>
    <property type="evidence" value="ECO:0007669"/>
    <property type="project" value="UniProtKB-SubCell"/>
</dbReference>
<dbReference type="Proteomes" id="UP000636709">
    <property type="component" value="Unassembled WGS sequence"/>
</dbReference>
<keyword evidence="3" id="KW-0813">Transport</keyword>
<evidence type="ECO:0000313" key="13">
    <source>
        <dbReference type="EMBL" id="KAF8711429.1"/>
    </source>
</evidence>
<proteinExistence type="inferred from homology"/>
<reference evidence="13" key="1">
    <citation type="submission" date="2020-07" db="EMBL/GenBank/DDBJ databases">
        <title>Genome sequence and genetic diversity analysis of an under-domesticated orphan crop, white fonio (Digitaria exilis).</title>
        <authorList>
            <person name="Bennetzen J.L."/>
            <person name="Chen S."/>
            <person name="Ma X."/>
            <person name="Wang X."/>
            <person name="Yssel A.E.J."/>
            <person name="Chaluvadi S.R."/>
            <person name="Johnson M."/>
            <person name="Gangashetty P."/>
            <person name="Hamidou F."/>
            <person name="Sanogo M.D."/>
            <person name="Zwaenepoel A."/>
            <person name="Wallace J."/>
            <person name="Van De Peer Y."/>
            <person name="Van Deynze A."/>
        </authorList>
    </citation>
    <scope>NUCLEOTIDE SEQUENCE</scope>
    <source>
        <tissue evidence="13">Leaves</tissue>
    </source>
</reference>
<accession>A0A835EPJ4</accession>
<dbReference type="InterPro" id="IPR005683">
    <property type="entry name" value="Tom22"/>
</dbReference>
<dbReference type="GO" id="GO:0006886">
    <property type="term" value="P:intracellular protein transport"/>
    <property type="evidence" value="ECO:0007669"/>
    <property type="project" value="InterPro"/>
</dbReference>
<evidence type="ECO:0000256" key="8">
    <source>
        <dbReference type="ARBA" id="ARBA00023010"/>
    </source>
</evidence>
<keyword evidence="14" id="KW-1185">Reference proteome</keyword>
<evidence type="ECO:0000256" key="1">
    <source>
        <dbReference type="ARBA" id="ARBA00004572"/>
    </source>
</evidence>
<dbReference type="EMBL" id="JACEFO010001753">
    <property type="protein sequence ID" value="KAF8711429.1"/>
    <property type="molecule type" value="Genomic_DNA"/>
</dbReference>
<dbReference type="InterPro" id="IPR017411">
    <property type="entry name" value="Tom22_pln"/>
</dbReference>
<keyword evidence="5" id="KW-1000">Mitochondrion outer membrane</keyword>
<evidence type="ECO:0000256" key="7">
    <source>
        <dbReference type="ARBA" id="ARBA00022989"/>
    </source>
</evidence>
<keyword evidence="7 12" id="KW-1133">Transmembrane helix</keyword>
<keyword evidence="9" id="KW-0496">Mitochondrion</keyword>
<evidence type="ECO:0000256" key="6">
    <source>
        <dbReference type="ARBA" id="ARBA00022927"/>
    </source>
</evidence>
<evidence type="ECO:0000256" key="5">
    <source>
        <dbReference type="ARBA" id="ARBA00022787"/>
    </source>
</evidence>
<comment type="similarity">
    <text evidence="2">Belongs to the Tom22 family.</text>
</comment>
<evidence type="ECO:0000256" key="4">
    <source>
        <dbReference type="ARBA" id="ARBA00022692"/>
    </source>
</evidence>
<gene>
    <name evidence="13" type="ORF">HU200_029461</name>
</gene>
<evidence type="ECO:0008006" key="15">
    <source>
        <dbReference type="Google" id="ProtNLM"/>
    </source>
</evidence>
<dbReference type="OrthoDB" id="10016939at2759"/>
<evidence type="ECO:0000256" key="10">
    <source>
        <dbReference type="ARBA" id="ARBA00023136"/>
    </source>
</evidence>
<name>A0A835EPJ4_9POAL</name>
<organism evidence="13 14">
    <name type="scientific">Digitaria exilis</name>
    <dbReference type="NCBI Taxonomy" id="1010633"/>
    <lineage>
        <taxon>Eukaryota</taxon>
        <taxon>Viridiplantae</taxon>
        <taxon>Streptophyta</taxon>
        <taxon>Embryophyta</taxon>
        <taxon>Tracheophyta</taxon>
        <taxon>Spermatophyta</taxon>
        <taxon>Magnoliopsida</taxon>
        <taxon>Liliopsida</taxon>
        <taxon>Poales</taxon>
        <taxon>Poaceae</taxon>
        <taxon>PACMAD clade</taxon>
        <taxon>Panicoideae</taxon>
        <taxon>Panicodae</taxon>
        <taxon>Paniceae</taxon>
        <taxon>Anthephorinae</taxon>
        <taxon>Digitaria</taxon>
    </lineage>
</organism>
<evidence type="ECO:0000256" key="12">
    <source>
        <dbReference type="SAM" id="Phobius"/>
    </source>
</evidence>
<protein>
    <recommendedName>
        <fullName evidence="15">Mitochondrial import receptor subunit TOM22</fullName>
    </recommendedName>
</protein>
<keyword evidence="11" id="KW-0675">Receptor</keyword>
<evidence type="ECO:0000256" key="3">
    <source>
        <dbReference type="ARBA" id="ARBA00022448"/>
    </source>
</evidence>
<dbReference type="CDD" id="cd22884">
    <property type="entry name" value="TOM22"/>
    <property type="match status" value="1"/>
</dbReference>
<keyword evidence="4 12" id="KW-0812">Transmembrane</keyword>
<dbReference type="PANTHER" id="PTHR46867">
    <property type="entry name" value="MITOCHONDRIAL IMPORT RECEPTOR SUBUNIT TOM9-2"/>
    <property type="match status" value="1"/>
</dbReference>
<comment type="subcellular location">
    <subcellularLocation>
        <location evidence="1">Mitochondrion outer membrane</location>
        <topology evidence="1">Single-pass membrane protein</topology>
    </subcellularLocation>
</comment>
<sequence>MKSSEFVESSEFVQPESSQSAAAVARGQEVVQKLLRSVGKAAWIAGTTFIVLGIPLLFALEKEAAYIQMENLEYEMEALLGPTSSSHQH</sequence>
<evidence type="ECO:0000256" key="9">
    <source>
        <dbReference type="ARBA" id="ARBA00023128"/>
    </source>
</evidence>
<keyword evidence="10 12" id="KW-0472">Membrane</keyword>
<dbReference type="AlphaFoldDB" id="A0A835EPJ4"/>
<evidence type="ECO:0000256" key="2">
    <source>
        <dbReference type="ARBA" id="ARBA00009874"/>
    </source>
</evidence>
<evidence type="ECO:0000313" key="14">
    <source>
        <dbReference type="Proteomes" id="UP000636709"/>
    </source>
</evidence>
<keyword evidence="6" id="KW-0653">Protein transport</keyword>
<dbReference type="PANTHER" id="PTHR46867:SF9">
    <property type="entry name" value="OS02G0131600 PROTEIN"/>
    <property type="match status" value="1"/>
</dbReference>
<keyword evidence="8" id="KW-0811">Translocation</keyword>